<dbReference type="RefSeq" id="WP_037550220.1">
    <property type="nucleotide sequence ID" value="NZ_CAJCGD010000012.1"/>
</dbReference>
<evidence type="ECO:0000313" key="3">
    <source>
        <dbReference type="EMBL" id="PNN20364.1"/>
    </source>
</evidence>
<keyword evidence="1" id="KW-0812">Transmembrane</keyword>
<accession>A0A2K0A5R8</accession>
<keyword evidence="3" id="KW-0482">Metalloprotease</keyword>
<keyword evidence="1" id="KW-1133">Transmembrane helix</keyword>
<feature type="domain" description="CAAX prenyl protease 2/Lysostaphin resistance protein A-like" evidence="2">
    <location>
        <begin position="156"/>
        <end position="247"/>
    </location>
</feature>
<evidence type="ECO:0000313" key="4">
    <source>
        <dbReference type="Proteomes" id="UP000053523"/>
    </source>
</evidence>
<dbReference type="GO" id="GO:0080120">
    <property type="term" value="P:CAAX-box protein maturation"/>
    <property type="evidence" value="ECO:0007669"/>
    <property type="project" value="UniProtKB-ARBA"/>
</dbReference>
<keyword evidence="3" id="KW-0378">Hydrolase</keyword>
<feature type="transmembrane region" description="Helical" evidence="1">
    <location>
        <begin position="107"/>
        <end position="125"/>
    </location>
</feature>
<feature type="transmembrane region" description="Helical" evidence="1">
    <location>
        <begin position="237"/>
        <end position="256"/>
    </location>
</feature>
<dbReference type="GO" id="GO:0004175">
    <property type="term" value="F:endopeptidase activity"/>
    <property type="evidence" value="ECO:0007669"/>
    <property type="project" value="UniProtKB-ARBA"/>
</dbReference>
<name>A0A2K0A5R8_STAHA</name>
<reference evidence="3 4" key="1">
    <citation type="submission" date="2017-12" db="EMBL/GenBank/DDBJ databases">
        <title>FDA dAtabase for Regulatory Grade micrObial Sequences (FDA-ARGOS): Supporting development and validation of Infectious Disease Dx tests.</title>
        <authorList>
            <person name="Hoffmann M."/>
            <person name="Allard M."/>
            <person name="Evans P."/>
            <person name="Brown E."/>
            <person name="Tallon L."/>
            <person name="Sadzewicz L."/>
            <person name="Sengamalay N."/>
            <person name="Ott S."/>
            <person name="Godinez A."/>
            <person name="Nagaraj S."/>
            <person name="Vavikolanu K."/>
            <person name="Aluvathingal J."/>
            <person name="Nadendla S."/>
            <person name="Sichtig H."/>
        </authorList>
    </citation>
    <scope>NUCLEOTIDE SEQUENCE [LARGE SCALE GENOMIC DNA]</scope>
    <source>
        <strain evidence="3 4">FDAARGOS_148</strain>
    </source>
</reference>
<sequence length="260" mass="29682">MYKEEKSLTQEGLRNQWGSSEVVKKDFLLIPIYIAFQILMPIIIVFGVLGVHAMITQDPPPLYLYNLMLSVSFVIAQFIVIVSFFALHKLYIADVAFRQFCIVKRNYLPLIVTVSISALLLYYTFNSVAQKLPKPLSYDVTQAQLRLEGLFNHPIAIVFSFITVVVLQPLIQELIYRHLIIHELGKKLNLMVVIVLSIVIEVSVQVYDLISIMEVIPYLILSIGSIIIYIRSGKNLAASYLYHSSVHLVIFITTMVEKLF</sequence>
<dbReference type="GO" id="GO:0008237">
    <property type="term" value="F:metallopeptidase activity"/>
    <property type="evidence" value="ECO:0007669"/>
    <property type="project" value="UniProtKB-KW"/>
</dbReference>
<organism evidence="3 4">
    <name type="scientific">Staphylococcus haemolyticus</name>
    <dbReference type="NCBI Taxonomy" id="1283"/>
    <lineage>
        <taxon>Bacteria</taxon>
        <taxon>Bacillati</taxon>
        <taxon>Bacillota</taxon>
        <taxon>Bacilli</taxon>
        <taxon>Bacillales</taxon>
        <taxon>Staphylococcaceae</taxon>
        <taxon>Staphylococcus</taxon>
    </lineage>
</organism>
<dbReference type="GO" id="GO:0006508">
    <property type="term" value="P:proteolysis"/>
    <property type="evidence" value="ECO:0007669"/>
    <property type="project" value="UniProtKB-KW"/>
</dbReference>
<evidence type="ECO:0000259" key="2">
    <source>
        <dbReference type="Pfam" id="PF02517"/>
    </source>
</evidence>
<gene>
    <name evidence="3" type="ORF">AL503_006030</name>
</gene>
<feature type="transmembrane region" description="Helical" evidence="1">
    <location>
        <begin position="27"/>
        <end position="51"/>
    </location>
</feature>
<feature type="transmembrane region" description="Helical" evidence="1">
    <location>
        <begin position="188"/>
        <end position="206"/>
    </location>
</feature>
<protein>
    <submittedName>
        <fullName evidence="3">CPBP family intramembrane metalloprotease</fullName>
    </submittedName>
</protein>
<dbReference type="InterPro" id="IPR003675">
    <property type="entry name" value="Rce1/LyrA-like_dom"/>
</dbReference>
<dbReference type="NCBIfam" id="NF041768">
    <property type="entry name" value="acyl_LnsB_CPBP"/>
    <property type="match status" value="1"/>
</dbReference>
<evidence type="ECO:0000256" key="1">
    <source>
        <dbReference type="SAM" id="Phobius"/>
    </source>
</evidence>
<feature type="transmembrane region" description="Helical" evidence="1">
    <location>
        <begin position="63"/>
        <end position="87"/>
    </location>
</feature>
<keyword evidence="3" id="KW-0645">Protease</keyword>
<dbReference type="AlphaFoldDB" id="A0A2K0A5R8"/>
<dbReference type="Proteomes" id="UP000053523">
    <property type="component" value="Unassembled WGS sequence"/>
</dbReference>
<dbReference type="EMBL" id="LORN02000015">
    <property type="protein sequence ID" value="PNN20364.1"/>
    <property type="molecule type" value="Genomic_DNA"/>
</dbReference>
<proteinExistence type="predicted"/>
<feature type="transmembrane region" description="Helical" evidence="1">
    <location>
        <begin position="155"/>
        <end position="176"/>
    </location>
</feature>
<keyword evidence="1" id="KW-0472">Membrane</keyword>
<feature type="transmembrane region" description="Helical" evidence="1">
    <location>
        <begin position="212"/>
        <end position="230"/>
    </location>
</feature>
<dbReference type="InterPro" id="IPR056566">
    <property type="entry name" value="Acyl_LnsB_CPBP-like"/>
</dbReference>
<dbReference type="Pfam" id="PF02517">
    <property type="entry name" value="Rce1-like"/>
    <property type="match status" value="1"/>
</dbReference>
<comment type="caution">
    <text evidence="3">The sequence shown here is derived from an EMBL/GenBank/DDBJ whole genome shotgun (WGS) entry which is preliminary data.</text>
</comment>